<organism evidence="1 2">
    <name type="scientific">Ceratitis capitata</name>
    <name type="common">Mediterranean fruit fly</name>
    <name type="synonym">Tephritis capitata</name>
    <dbReference type="NCBI Taxonomy" id="7213"/>
    <lineage>
        <taxon>Eukaryota</taxon>
        <taxon>Metazoa</taxon>
        <taxon>Ecdysozoa</taxon>
        <taxon>Arthropoda</taxon>
        <taxon>Hexapoda</taxon>
        <taxon>Insecta</taxon>
        <taxon>Pterygota</taxon>
        <taxon>Neoptera</taxon>
        <taxon>Endopterygota</taxon>
        <taxon>Diptera</taxon>
        <taxon>Brachycera</taxon>
        <taxon>Muscomorpha</taxon>
        <taxon>Tephritoidea</taxon>
        <taxon>Tephritidae</taxon>
        <taxon>Ceratitis</taxon>
        <taxon>Ceratitis</taxon>
    </lineage>
</organism>
<keyword evidence="2" id="KW-1185">Reference proteome</keyword>
<name>A0A811VCI8_CERCA</name>
<dbReference type="EMBL" id="CAJHJT010000056">
    <property type="protein sequence ID" value="CAD7011899.1"/>
    <property type="molecule type" value="Genomic_DNA"/>
</dbReference>
<dbReference type="Proteomes" id="UP000606786">
    <property type="component" value="Unassembled WGS sequence"/>
</dbReference>
<protein>
    <submittedName>
        <fullName evidence="1">(Mediterranean fruit fly) hypothetical protein</fullName>
    </submittedName>
</protein>
<comment type="caution">
    <text evidence="1">The sequence shown here is derived from an EMBL/GenBank/DDBJ whole genome shotgun (WGS) entry which is preliminary data.</text>
</comment>
<sequence>MDDSCRSGDTLSLQDDTTFSVTATTAVGVGIKESIFFSASIISPNKQSRKSKKKKKKKRGVEMVKISVKLMGIGEAGIDVFAVQCKSGPANARRRNLSYSKSNVLCVVRIFSIENAYKYWRKA</sequence>
<evidence type="ECO:0000313" key="1">
    <source>
        <dbReference type="EMBL" id="CAD7011899.1"/>
    </source>
</evidence>
<accession>A0A811VCI8</accession>
<gene>
    <name evidence="1" type="ORF">CCAP1982_LOCUS20010</name>
</gene>
<evidence type="ECO:0000313" key="2">
    <source>
        <dbReference type="Proteomes" id="UP000606786"/>
    </source>
</evidence>
<proteinExistence type="predicted"/>
<reference evidence="1" key="1">
    <citation type="submission" date="2020-11" db="EMBL/GenBank/DDBJ databases">
        <authorList>
            <person name="Whitehead M."/>
        </authorList>
    </citation>
    <scope>NUCLEOTIDE SEQUENCE</scope>
    <source>
        <strain evidence="1">EGII</strain>
    </source>
</reference>
<dbReference type="AlphaFoldDB" id="A0A811VCI8"/>